<evidence type="ECO:0000313" key="3">
    <source>
        <dbReference type="Proteomes" id="UP000835052"/>
    </source>
</evidence>
<dbReference type="EMBL" id="CAJGYM010000007">
    <property type="protein sequence ID" value="CAD6187922.1"/>
    <property type="molecule type" value="Genomic_DNA"/>
</dbReference>
<dbReference type="PANTHER" id="PTHR12300">
    <property type="entry name" value="HVA22-LIKE PROTEINS"/>
    <property type="match status" value="1"/>
</dbReference>
<keyword evidence="1" id="KW-0812">Transmembrane</keyword>
<feature type="transmembrane region" description="Helical" evidence="1">
    <location>
        <begin position="118"/>
        <end position="139"/>
    </location>
</feature>
<dbReference type="AlphaFoldDB" id="A0A8S1GY58"/>
<reference evidence="2" key="1">
    <citation type="submission" date="2020-10" db="EMBL/GenBank/DDBJ databases">
        <authorList>
            <person name="Kikuchi T."/>
        </authorList>
    </citation>
    <scope>NUCLEOTIDE SEQUENCE</scope>
    <source>
        <strain evidence="2">NKZ352</strain>
    </source>
</reference>
<proteinExistence type="inferred from homology"/>
<gene>
    <name evidence="2" type="ORF">CAUJ_LOCUS3841</name>
</gene>
<organism evidence="2 3">
    <name type="scientific">Caenorhabditis auriculariae</name>
    <dbReference type="NCBI Taxonomy" id="2777116"/>
    <lineage>
        <taxon>Eukaryota</taxon>
        <taxon>Metazoa</taxon>
        <taxon>Ecdysozoa</taxon>
        <taxon>Nematoda</taxon>
        <taxon>Chromadorea</taxon>
        <taxon>Rhabditida</taxon>
        <taxon>Rhabditina</taxon>
        <taxon>Rhabditomorpha</taxon>
        <taxon>Rhabditoidea</taxon>
        <taxon>Rhabditidae</taxon>
        <taxon>Peloderinae</taxon>
        <taxon>Caenorhabditis</taxon>
    </lineage>
</organism>
<keyword evidence="3" id="KW-1185">Reference proteome</keyword>
<name>A0A8S1GY58_9PELO</name>
<accession>A0A8S1GY58</accession>
<dbReference type="InterPro" id="IPR004345">
    <property type="entry name" value="TB2_DP1_HVA22"/>
</dbReference>
<dbReference type="GO" id="GO:0016020">
    <property type="term" value="C:membrane"/>
    <property type="evidence" value="ECO:0007669"/>
    <property type="project" value="UniProtKB-SubCell"/>
</dbReference>
<protein>
    <recommendedName>
        <fullName evidence="1">Receptor expression-enhancing protein</fullName>
    </recommendedName>
</protein>
<comment type="similarity">
    <text evidence="1">Belongs to the DP1 family.</text>
</comment>
<dbReference type="OrthoDB" id="10009287at2759"/>
<dbReference type="Proteomes" id="UP000835052">
    <property type="component" value="Unassembled WGS sequence"/>
</dbReference>
<evidence type="ECO:0000313" key="2">
    <source>
        <dbReference type="EMBL" id="CAD6187922.1"/>
    </source>
</evidence>
<dbReference type="PANTHER" id="PTHR12300:SF34">
    <property type="entry name" value="RECEPTOR EXPRESSION-ENHANCING PROTEIN"/>
    <property type="match status" value="1"/>
</dbReference>
<keyword evidence="1" id="KW-1133">Transmembrane helix</keyword>
<comment type="caution">
    <text evidence="2">The sequence shown here is derived from an EMBL/GenBank/DDBJ whole genome shotgun (WGS) entry which is preliminary data.</text>
</comment>
<sequence>MAGLSSQLDHFLHARLHSHKENWLEKSLIKAEELSGLPREHLTARVMIFTIVYLLFGGILLTASNVIGVVYPAFKSLQAIRSQRFDQHMVSLWVLYWIIFGFFTVLDTTPATSLPFYYAAKASALLYLYLPSTFGIITVEKILEPLFAFVDSYLSSEVVVADVRN</sequence>
<feature type="transmembrane region" description="Helical" evidence="1">
    <location>
        <begin position="90"/>
        <end position="106"/>
    </location>
</feature>
<comment type="subcellular location">
    <subcellularLocation>
        <location evidence="1">Membrane</location>
        <topology evidence="1">Multi-pass membrane protein</topology>
    </subcellularLocation>
</comment>
<feature type="transmembrane region" description="Helical" evidence="1">
    <location>
        <begin position="46"/>
        <end position="70"/>
    </location>
</feature>
<keyword evidence="1" id="KW-0472">Membrane</keyword>
<dbReference type="Pfam" id="PF03134">
    <property type="entry name" value="TB2_DP1_HVA22"/>
    <property type="match status" value="1"/>
</dbReference>
<evidence type="ECO:0000256" key="1">
    <source>
        <dbReference type="RuleBase" id="RU362006"/>
    </source>
</evidence>